<organism evidence="12 13">
    <name type="scientific">Ustilago hordei</name>
    <name type="common">Barley covered smut fungus</name>
    <dbReference type="NCBI Taxonomy" id="120017"/>
    <lineage>
        <taxon>Eukaryota</taxon>
        <taxon>Fungi</taxon>
        <taxon>Dikarya</taxon>
        <taxon>Basidiomycota</taxon>
        <taxon>Ustilaginomycotina</taxon>
        <taxon>Ustilaginomycetes</taxon>
        <taxon>Ustilaginales</taxon>
        <taxon>Ustilaginaceae</taxon>
        <taxon>Ustilago</taxon>
    </lineage>
</organism>
<evidence type="ECO:0000256" key="10">
    <source>
        <dbReference type="RuleBase" id="RU364128"/>
    </source>
</evidence>
<gene>
    <name evidence="12" type="ORF">UHOR_06241</name>
</gene>
<feature type="region of interest" description="Disordered" evidence="11">
    <location>
        <begin position="287"/>
        <end position="309"/>
    </location>
</feature>
<dbReference type="PANTHER" id="PTHR31961">
    <property type="entry name" value="SENSITIVE TO HIGH EXPRESSION PROTEIN 9, MITOCHONDRIAL"/>
    <property type="match status" value="1"/>
</dbReference>
<evidence type="ECO:0000256" key="8">
    <source>
        <dbReference type="ARBA" id="ARBA00023136"/>
    </source>
</evidence>
<evidence type="ECO:0000256" key="2">
    <source>
        <dbReference type="ARBA" id="ARBA00022692"/>
    </source>
</evidence>
<feature type="transmembrane region" description="Helical" evidence="10">
    <location>
        <begin position="378"/>
        <end position="401"/>
    </location>
</feature>
<feature type="compositionally biased region" description="Polar residues" evidence="11">
    <location>
        <begin position="156"/>
        <end position="167"/>
    </location>
</feature>
<dbReference type="InterPro" id="IPR008839">
    <property type="entry name" value="MDM33_fungi"/>
</dbReference>
<evidence type="ECO:0000256" key="1">
    <source>
        <dbReference type="ARBA" id="ARBA00007472"/>
    </source>
</evidence>
<feature type="compositionally biased region" description="Basic and acidic residues" evidence="11">
    <location>
        <begin position="98"/>
        <end position="117"/>
    </location>
</feature>
<keyword evidence="8 10" id="KW-0472">Membrane</keyword>
<feature type="region of interest" description="Disordered" evidence="11">
    <location>
        <begin position="98"/>
        <end position="197"/>
    </location>
</feature>
<dbReference type="HOGENOM" id="CLU_025632_0_0_1"/>
<keyword evidence="2 10" id="KW-0812">Transmembrane</keyword>
<dbReference type="Pfam" id="PF05546">
    <property type="entry name" value="She9_MDM33"/>
    <property type="match status" value="1"/>
</dbReference>
<dbReference type="AlphaFoldDB" id="I2FUV0"/>
<evidence type="ECO:0000256" key="9">
    <source>
        <dbReference type="ARBA" id="ARBA00024807"/>
    </source>
</evidence>
<feature type="compositionally biased region" description="Low complexity" evidence="11">
    <location>
        <begin position="186"/>
        <end position="197"/>
    </location>
</feature>
<keyword evidence="7 10" id="KW-0496">Mitochondrion</keyword>
<keyword evidence="13" id="KW-1185">Reference proteome</keyword>
<keyword evidence="6" id="KW-0175">Coiled coil</keyword>
<protein>
    <recommendedName>
        <fullName evidence="10">Sensitive to high expression protein 9, mitochondrial</fullName>
    </recommendedName>
</protein>
<keyword evidence="5 10" id="KW-1133">Transmembrane helix</keyword>
<feature type="transmembrane region" description="Helical" evidence="10">
    <location>
        <begin position="505"/>
        <end position="525"/>
    </location>
</feature>
<reference evidence="12 13" key="1">
    <citation type="journal article" date="2012" name="Plant Cell">
        <title>Genome comparison of barley and maize smut fungi reveals targeted loss of RNA silencing components and species-specific presence of transposable elements.</title>
        <authorList>
            <person name="Laurie J.D."/>
            <person name="Ali S."/>
            <person name="Linning R."/>
            <person name="Mannhaupt G."/>
            <person name="Wong P."/>
            <person name="Gueldener U."/>
            <person name="Muensterkoetter M."/>
            <person name="Moore R."/>
            <person name="Kahmann R."/>
            <person name="Bakkeren G."/>
            <person name="Schirawski J."/>
        </authorList>
    </citation>
    <scope>NUCLEOTIDE SEQUENCE [LARGE SCALE GENOMIC DNA]</scope>
    <source>
        <strain evidence="13">Uh4875-4</strain>
    </source>
</reference>
<comment type="function">
    <text evidence="9">Required for the maintenance of the structure of the mitochondrial inner membrane. Involved in mitochondrial morphology. Causes growth arrest when highly overexpressed.</text>
</comment>
<accession>I2FUV0</accession>
<dbReference type="GO" id="GO:0007007">
    <property type="term" value="P:inner mitochondrial membrane organization"/>
    <property type="evidence" value="ECO:0007669"/>
    <property type="project" value="TreeGrafter"/>
</dbReference>
<evidence type="ECO:0000313" key="13">
    <source>
        <dbReference type="Proteomes" id="UP000006174"/>
    </source>
</evidence>
<evidence type="ECO:0000256" key="6">
    <source>
        <dbReference type="ARBA" id="ARBA00023054"/>
    </source>
</evidence>
<evidence type="ECO:0000256" key="11">
    <source>
        <dbReference type="SAM" id="MobiDB-lite"/>
    </source>
</evidence>
<evidence type="ECO:0000256" key="3">
    <source>
        <dbReference type="ARBA" id="ARBA00022792"/>
    </source>
</evidence>
<dbReference type="OrthoDB" id="5595506at2759"/>
<evidence type="ECO:0000313" key="12">
    <source>
        <dbReference type="EMBL" id="CCF50693.1"/>
    </source>
</evidence>
<feature type="compositionally biased region" description="Basic and acidic residues" evidence="11">
    <location>
        <begin position="289"/>
        <end position="309"/>
    </location>
</feature>
<dbReference type="eggNOG" id="ENOG502QQ1E">
    <property type="taxonomic scope" value="Eukaryota"/>
</dbReference>
<dbReference type="EMBL" id="CAGI01000157">
    <property type="protein sequence ID" value="CCF50693.1"/>
    <property type="molecule type" value="Genomic_DNA"/>
</dbReference>
<dbReference type="PANTHER" id="PTHR31961:SF3">
    <property type="entry name" value="SENSITIVE TO HIGH EXPRESSION PROTEIN 9, MITOCHONDRIAL"/>
    <property type="match status" value="1"/>
</dbReference>
<dbReference type="GO" id="GO:0005743">
    <property type="term" value="C:mitochondrial inner membrane"/>
    <property type="evidence" value="ECO:0007669"/>
    <property type="project" value="UniProtKB-SubCell"/>
</dbReference>
<name>I2FUV0_USTHO</name>
<comment type="caution">
    <text evidence="12">The sequence shown here is derived from an EMBL/GenBank/DDBJ whole genome shotgun (WGS) entry which is preliminary data.</text>
</comment>
<evidence type="ECO:0000256" key="7">
    <source>
        <dbReference type="ARBA" id="ARBA00023128"/>
    </source>
</evidence>
<evidence type="ECO:0000256" key="4">
    <source>
        <dbReference type="ARBA" id="ARBA00022946"/>
    </source>
</evidence>
<comment type="similarity">
    <text evidence="1 10">Belongs to the SHE9 family.</text>
</comment>
<sequence>MQRMLVRTKLESIARIVAVSQPVAGPSSIASSSTSAYRLYHRSNHGDRRQRQGDRRLSRTETISSGTIRSRLLLRPADRLELVARAFSTSSELRFSHDAKDKPLTNDGEENRTRTRPEAVSNVAQDSKAGSGHLRQVLDEAKSGPEFAAESPACSHVSSDTMATASGPTLDDSIDSKASVNEKSSKSNASGRSSACSPASWLDQFRNGSSFLPSFDAPTSTTSLSSLLSTASNRTSELTTHLRNRLSYLSTQYNTYSGYSTIETLKSRIVSLEQSLETKRTRASTAKTKYLDSVRERSSSQRETNDLLSRKNNWTETDLSRYTELLRKEHTVSQQEKLAEQELERTEGEVQKAFDELMKAVMVRYHEEQIWSDRMRGWSTYGSLLVAGLNAVLFIMAILVVEPYKRKKLAETFEKRLVAAEVQSRQLILHSVDRFQESLTAALTPATAASPVAESEVDGAAPAERPEALMPPRAEGLEPAENVEAENVQGVVGCRSIQRQEEERLVFASTVGVVVGTALSLIISACWS</sequence>
<proteinExistence type="inferred from homology"/>
<keyword evidence="4 10" id="KW-0809">Transit peptide</keyword>
<keyword evidence="3 10" id="KW-0999">Mitochondrion inner membrane</keyword>
<dbReference type="Proteomes" id="UP000006174">
    <property type="component" value="Unassembled WGS sequence"/>
</dbReference>
<evidence type="ECO:0000256" key="5">
    <source>
        <dbReference type="ARBA" id="ARBA00022989"/>
    </source>
</evidence>
<comment type="subcellular location">
    <subcellularLocation>
        <location evidence="10">Mitochondrion inner membrane</location>
        <topology evidence="10">Multi-pass membrane protein</topology>
    </subcellularLocation>
</comment>
<comment type="subunit">
    <text evidence="10">Homooligomer.</text>
</comment>